<evidence type="ECO:0000259" key="5">
    <source>
        <dbReference type="Pfam" id="PF04357"/>
    </source>
</evidence>
<gene>
    <name evidence="6" type="ORF">HMPREF1039_0394</name>
</gene>
<evidence type="ECO:0000256" key="1">
    <source>
        <dbReference type="ARBA" id="ARBA00004167"/>
    </source>
</evidence>
<name>A0ABP2L3P4_9FIRM</name>
<keyword evidence="2" id="KW-0812">Transmembrane</keyword>
<comment type="subcellular location">
    <subcellularLocation>
        <location evidence="1">Membrane</location>
        <topology evidence="1">Single-pass membrane protein</topology>
    </subcellularLocation>
</comment>
<organism evidence="6 7">
    <name type="scientific">Megasphaera lornae</name>
    <dbReference type="NCBI Taxonomy" id="1000568"/>
    <lineage>
        <taxon>Bacteria</taxon>
        <taxon>Bacillati</taxon>
        <taxon>Bacillota</taxon>
        <taxon>Negativicutes</taxon>
        <taxon>Veillonellales</taxon>
        <taxon>Veillonellaceae</taxon>
        <taxon>Megasphaera</taxon>
    </lineage>
</organism>
<reference evidence="6 7" key="1">
    <citation type="submission" date="2011-04" db="EMBL/GenBank/DDBJ databases">
        <authorList>
            <person name="Harkins D.M."/>
            <person name="Madupu R."/>
            <person name="Durkin A.S."/>
            <person name="Torralba M."/>
            <person name="Methe B."/>
            <person name="Sutton G.G."/>
            <person name="Nelson K.E."/>
        </authorList>
    </citation>
    <scope>NUCLEOTIDE SEQUENCE [LARGE SCALE GENOMIC DNA]</scope>
    <source>
        <strain evidence="6 7">UPII 199-6</strain>
    </source>
</reference>
<dbReference type="Proteomes" id="UP000004018">
    <property type="component" value="Unassembled WGS sequence"/>
</dbReference>
<dbReference type="Pfam" id="PF04357">
    <property type="entry name" value="TamB"/>
    <property type="match status" value="1"/>
</dbReference>
<keyword evidence="3" id="KW-1133">Transmembrane helix</keyword>
<accession>A0ABP2L3P4</accession>
<comment type="caution">
    <text evidence="6">The sequence shown here is derived from an EMBL/GenBank/DDBJ whole genome shotgun (WGS) entry which is preliminary data.</text>
</comment>
<evidence type="ECO:0000313" key="6">
    <source>
        <dbReference type="EMBL" id="EGL39940.1"/>
    </source>
</evidence>
<proteinExistence type="predicted"/>
<evidence type="ECO:0000313" key="7">
    <source>
        <dbReference type="Proteomes" id="UP000004018"/>
    </source>
</evidence>
<dbReference type="PANTHER" id="PTHR36985:SF1">
    <property type="entry name" value="TRANSLOCATION AND ASSEMBLY MODULE SUBUNIT TAMB"/>
    <property type="match status" value="1"/>
</dbReference>
<dbReference type="EMBL" id="AFIJ01000032">
    <property type="protein sequence ID" value="EGL39940.1"/>
    <property type="molecule type" value="Genomic_DNA"/>
</dbReference>
<evidence type="ECO:0000256" key="2">
    <source>
        <dbReference type="ARBA" id="ARBA00022692"/>
    </source>
</evidence>
<dbReference type="PANTHER" id="PTHR36985">
    <property type="entry name" value="TRANSLOCATION AND ASSEMBLY MODULE SUBUNIT TAMB"/>
    <property type="match status" value="1"/>
</dbReference>
<evidence type="ECO:0000256" key="4">
    <source>
        <dbReference type="ARBA" id="ARBA00023136"/>
    </source>
</evidence>
<feature type="domain" description="Translocation and assembly module TamB C-terminal" evidence="5">
    <location>
        <begin position="1106"/>
        <end position="1418"/>
    </location>
</feature>
<evidence type="ECO:0000256" key="3">
    <source>
        <dbReference type="ARBA" id="ARBA00022989"/>
    </source>
</evidence>
<dbReference type="RefSeq" id="WP_007391312.1">
    <property type="nucleotide sequence ID" value="NZ_AFIJ01000032.1"/>
</dbReference>
<sequence>MKKTQIVMGTIGVCVAVGLVAIQAEKPVLLQKVATVIRYSVNKKINGSLQFSSLQIDWQGAVVLQHPVITDRQGRIVVSGNKVTLQLNPWRLLSVWKGANAAVAIDRVDIDAPTLHVWRNVNDKQWNIQSILQFEQSHTDNGFRAVIGVRNGTIRASLPGRTGIRIKDCNGTADFSSPQKVRVNLDGKLEGRQISLQGIYGSSQFWQGTLRSDGIPLVWCQAIIPPQAVPVTFQGGMIQRLRIGASQHGTQRRLQGRLEIQAGKAAVKGVHLTAVDGTLVLDSSVIHVRQMQGKVNGQAVQVAGNVDISGAVPQCNMAVDAERIQLRAFPAYVPQALTGEAGFSGRIQGKINDLQVQGRVTVPRASYQGVSLRQGRAEVEFKRHRLAVKRIYGQAANGTVTGDGTYDGKTHIFSAKLKVAQMQLAKIPYCPRSLQGVITGNIWLHGPLTISGIQAAVQGTVRNLTYKGVQIPYLQGNVQYTGGMLRVSSMQAHAGGGAVQLQGTYDYNRRIPDFSFRIQGVQPQFLSTRLPIAIRGIWNGKGAVYGPLWQWRLQFQAVKGAVQQRRFDTLTGELQGDRHMINIQQAQWRYHDGIHTAQGRVNVAAKTLNLSIHSNRVRLEDIAGNMVPRHMRVTGWAANDVLIRGQWTRPEAIGRIHLWDGSVQGYLYQQVQGDYHYQDHTLYLNNVTASAYDANFTAKGSVGKKMDLAVHGQSIEVPRFIRNSPLQPQGFVDVQLHVGGTPTAPDLQGNVRSRRFIVQGFPMEAVNGDFSYVNHIWRLNNLSFRQGQGKYSAVGTVNVRTGKLSAYTKIAQGNLQNILQVAHIPVQNVKGSVDGEIRVQGTRKDPHVDVVGTLTQAALNGLNIEPSPVHIMYNGKTVTIRSLVLKSGDAVLAVKGKYSFYGPVHMQVALRKFPSTVLTGILGHTRLPLISPVDLVADIKGTAQQLQADVSAQLNGGTINGIPFDKAYALGNFKQGKFMLNQATITKGNYRVSANGVVPLRALTDEKSRDPLAVTLKLDKANLDALTFLTPRIQAATGEVKGNLTLGGTAARPLVHGEVTCEDGTVKFRDVKYPLQHIVGLASFQGNHMVMDVKAAMDKEDALHPGTIAIQGEADWQGRRLTQYKVTADADHPVIYSPYFKGPLNGHLLLRNRQHKPILSGIVQIAHAVIKPPLAMSSSASLPNIGLDLTVSSGQSVRLYNPAICDLMITGSATFRGSTRQPKPFGKFEARSGLVRYLDTNFKIAKAQADFSQRNSLLPTVDIEGNSRIGQYDVGLTLRGPVERMDLILRSNPPLTKQQIVSLITLRNGNAKQQSSLDDKDFHQLLGSGLRMTLNSLGITQQLERVLALDRLMVTNGSLNLNDRNTDLSKNYYNIEMGKYIYDNVMLTAAFGLNHQDNRVGIQYDLTRGLSIDTWKSKDSSFLGATYRYSF</sequence>
<keyword evidence="4" id="KW-0472">Membrane</keyword>
<protein>
    <recommendedName>
        <fullName evidence="5">Translocation and assembly module TamB C-terminal domain-containing protein</fullName>
    </recommendedName>
</protein>
<keyword evidence="7" id="KW-1185">Reference proteome</keyword>
<dbReference type="InterPro" id="IPR007452">
    <property type="entry name" value="TamB_C"/>
</dbReference>